<evidence type="ECO:0000313" key="1">
    <source>
        <dbReference type="EMBL" id="KGP64268.1"/>
    </source>
</evidence>
<dbReference type="SUPFAM" id="SSF102705">
    <property type="entry name" value="NIF3 (NGG1p interacting factor 3)-like"/>
    <property type="match status" value="1"/>
</dbReference>
<dbReference type="InterPro" id="IPR036069">
    <property type="entry name" value="DUF34/NIF3_sf"/>
</dbReference>
<dbReference type="FunFam" id="3.30.70.120:FF:000006">
    <property type="entry name" value="GTP cyclohydrolase 1 type 2 homolog"/>
    <property type="match status" value="1"/>
</dbReference>
<dbReference type="RefSeq" id="WP_035886989.1">
    <property type="nucleotide sequence ID" value="NZ_JNCF01000003.1"/>
</dbReference>
<dbReference type="STRING" id="1498499.EP47_04260"/>
<protein>
    <submittedName>
        <fullName evidence="1">NGG1p interacting factor 3 protein, NIF3</fullName>
    </submittedName>
</protein>
<dbReference type="Proteomes" id="UP000054422">
    <property type="component" value="Unassembled WGS sequence"/>
</dbReference>
<evidence type="ECO:0000313" key="2">
    <source>
        <dbReference type="Proteomes" id="UP000054422"/>
    </source>
</evidence>
<dbReference type="AlphaFoldDB" id="A0A0A2TA12"/>
<dbReference type="EMBL" id="JNCF01000003">
    <property type="protein sequence ID" value="KGP64268.1"/>
    <property type="molecule type" value="Genomic_DNA"/>
</dbReference>
<gene>
    <name evidence="1" type="ORF">EP47_04260</name>
</gene>
<accession>A0A0A2TA12</accession>
<dbReference type="PANTHER" id="PTHR41774">
    <property type="match status" value="1"/>
</dbReference>
<name>A0A0A2TA12_9GAMM</name>
<keyword evidence="2" id="KW-1185">Reference proteome</keyword>
<sequence>MYMLHFHVPETHLEVVKNAIFAAGAGSIDNYSHCAWQTLGEGQFMPLEGSDAFIGKINTLEKVREYKVETICAAEKIKEVVTALKQAHPYESPSYQVVRIETEF</sequence>
<dbReference type="InterPro" id="IPR015867">
    <property type="entry name" value="N-reg_PII/ATP_PRibTrfase_C"/>
</dbReference>
<dbReference type="Gene3D" id="3.30.70.120">
    <property type="match status" value="1"/>
</dbReference>
<organism evidence="1 2">
    <name type="scientific">Legionella norrlandica</name>
    <dbReference type="NCBI Taxonomy" id="1498499"/>
    <lineage>
        <taxon>Bacteria</taxon>
        <taxon>Pseudomonadati</taxon>
        <taxon>Pseudomonadota</taxon>
        <taxon>Gammaproteobacteria</taxon>
        <taxon>Legionellales</taxon>
        <taxon>Legionellaceae</taxon>
        <taxon>Legionella</taxon>
    </lineage>
</organism>
<dbReference type="PANTHER" id="PTHR41774:SF1">
    <property type="entry name" value="NGG1P INTERACTING FACTOR NIF3"/>
    <property type="match status" value="1"/>
</dbReference>
<dbReference type="OrthoDB" id="9795763at2"/>
<reference evidence="1 2" key="1">
    <citation type="submission" date="2014-05" db="EMBL/GenBank/DDBJ databases">
        <authorList>
            <person name="Rizzardi K."/>
            <person name="Winiecka-Krusnell J."/>
            <person name="Ramliden M."/>
            <person name="Alm E."/>
            <person name="Andersson S."/>
            <person name="Byfors S."/>
        </authorList>
    </citation>
    <scope>NUCLEOTIDE SEQUENCE [LARGE SCALE GENOMIC DNA]</scope>
    <source>
        <strain evidence="1 2">LEGN</strain>
    </source>
</reference>
<proteinExistence type="predicted"/>
<comment type="caution">
    <text evidence="1">The sequence shown here is derived from an EMBL/GenBank/DDBJ whole genome shotgun (WGS) entry which is preliminary data.</text>
</comment>